<keyword evidence="2" id="KW-1185">Reference proteome</keyword>
<protein>
    <submittedName>
        <fullName evidence="1">Uncharacterized protein</fullName>
    </submittedName>
</protein>
<dbReference type="RefSeq" id="WP_135392896.1">
    <property type="nucleotide sequence ID" value="NZ_SRMB01000001.1"/>
</dbReference>
<name>A0A4Z0QG01_9BACT</name>
<dbReference type="AlphaFoldDB" id="A0A4Z0QG01"/>
<dbReference type="EMBL" id="SRMB01000001">
    <property type="protein sequence ID" value="TGE28947.1"/>
    <property type="molecule type" value="Genomic_DNA"/>
</dbReference>
<evidence type="ECO:0000313" key="2">
    <source>
        <dbReference type="Proteomes" id="UP000298471"/>
    </source>
</evidence>
<accession>A0A4Z0QG01</accession>
<proteinExistence type="predicted"/>
<organism evidence="1 2">
    <name type="scientific">Hymenobacter metallicola</name>
    <dbReference type="NCBI Taxonomy" id="2563114"/>
    <lineage>
        <taxon>Bacteria</taxon>
        <taxon>Pseudomonadati</taxon>
        <taxon>Bacteroidota</taxon>
        <taxon>Cytophagia</taxon>
        <taxon>Cytophagales</taxon>
        <taxon>Hymenobacteraceae</taxon>
        <taxon>Hymenobacter</taxon>
    </lineage>
</organism>
<gene>
    <name evidence="1" type="ORF">E5K02_05655</name>
</gene>
<dbReference type="Proteomes" id="UP000298471">
    <property type="component" value="Unassembled WGS sequence"/>
</dbReference>
<sequence length="125" mass="14145">MLFSPTDAQALGQELNTFYTEASNFFTFPLNKSGYTICIDLLKDGQYILVSLTVGLAAYSIEHIEFYMGETKDEVVQELREVFELLSRHETRLVSVVGPETKVGLEILQNGKWTQYGYFSAAKMV</sequence>
<reference evidence="1 2" key="1">
    <citation type="submission" date="2019-04" db="EMBL/GenBank/DDBJ databases">
        <authorList>
            <person name="Feng G."/>
            <person name="Zhang J."/>
            <person name="Zhu H."/>
        </authorList>
    </citation>
    <scope>NUCLEOTIDE SEQUENCE [LARGE SCALE GENOMIC DNA]</scope>
    <source>
        <strain evidence="1 2">9PBR-1</strain>
    </source>
</reference>
<dbReference type="OrthoDB" id="9855660at2"/>
<evidence type="ECO:0000313" key="1">
    <source>
        <dbReference type="EMBL" id="TGE28947.1"/>
    </source>
</evidence>
<comment type="caution">
    <text evidence="1">The sequence shown here is derived from an EMBL/GenBank/DDBJ whole genome shotgun (WGS) entry which is preliminary data.</text>
</comment>